<proteinExistence type="predicted"/>
<protein>
    <submittedName>
        <fullName evidence="2">Uncharacterized protein</fullName>
    </submittedName>
</protein>
<feature type="region of interest" description="Disordered" evidence="1">
    <location>
        <begin position="30"/>
        <end position="78"/>
    </location>
</feature>
<dbReference type="EMBL" id="CAEKDK010000006">
    <property type="protein sequence ID" value="CAB4283119.1"/>
    <property type="molecule type" value="Genomic_DNA"/>
</dbReference>
<sequence length="93" mass="9704">MMQLTVYYLLPHPSKLLEQVKLVPRKATIVARSSNAPPTDSVAPSSTSAYPASGSTSLASGSAPPVSTEASTGNSYLLRKRPMVVGASNLSKE</sequence>
<feature type="compositionally biased region" description="Low complexity" evidence="1">
    <location>
        <begin position="51"/>
        <end position="65"/>
    </location>
</feature>
<evidence type="ECO:0000313" key="3">
    <source>
        <dbReference type="Proteomes" id="UP000507222"/>
    </source>
</evidence>
<dbReference type="Proteomes" id="UP000507222">
    <property type="component" value="Unassembled WGS sequence"/>
</dbReference>
<name>A0A6J5V2D0_PRUAR</name>
<organism evidence="2 3">
    <name type="scientific">Prunus armeniaca</name>
    <name type="common">Apricot</name>
    <name type="synonym">Armeniaca vulgaris</name>
    <dbReference type="NCBI Taxonomy" id="36596"/>
    <lineage>
        <taxon>Eukaryota</taxon>
        <taxon>Viridiplantae</taxon>
        <taxon>Streptophyta</taxon>
        <taxon>Embryophyta</taxon>
        <taxon>Tracheophyta</taxon>
        <taxon>Spermatophyta</taxon>
        <taxon>Magnoliopsida</taxon>
        <taxon>eudicotyledons</taxon>
        <taxon>Gunneridae</taxon>
        <taxon>Pentapetalae</taxon>
        <taxon>rosids</taxon>
        <taxon>fabids</taxon>
        <taxon>Rosales</taxon>
        <taxon>Rosaceae</taxon>
        <taxon>Amygdaloideae</taxon>
        <taxon>Amygdaleae</taxon>
        <taxon>Prunus</taxon>
    </lineage>
</organism>
<dbReference type="AlphaFoldDB" id="A0A6J5V2D0"/>
<reference evidence="2 3" key="1">
    <citation type="submission" date="2020-05" db="EMBL/GenBank/DDBJ databases">
        <authorList>
            <person name="Campoy J."/>
            <person name="Schneeberger K."/>
            <person name="Spophaly S."/>
        </authorList>
    </citation>
    <scope>NUCLEOTIDE SEQUENCE [LARGE SCALE GENOMIC DNA]</scope>
    <source>
        <strain evidence="2">PruArmRojPasFocal</strain>
    </source>
</reference>
<evidence type="ECO:0000256" key="1">
    <source>
        <dbReference type="SAM" id="MobiDB-lite"/>
    </source>
</evidence>
<evidence type="ECO:0000313" key="2">
    <source>
        <dbReference type="EMBL" id="CAB4283119.1"/>
    </source>
</evidence>
<accession>A0A6J5V2D0</accession>
<feature type="compositionally biased region" description="Polar residues" evidence="1">
    <location>
        <begin position="31"/>
        <end position="50"/>
    </location>
</feature>
<gene>
    <name evidence="2" type="ORF">CURHAP_LOCUS37149</name>
</gene>